<keyword evidence="5" id="KW-1185">Reference proteome</keyword>
<organism evidence="4 5">
    <name type="scientific">Kribbella aluminosa</name>
    <dbReference type="NCBI Taxonomy" id="416017"/>
    <lineage>
        <taxon>Bacteria</taxon>
        <taxon>Bacillati</taxon>
        <taxon>Actinomycetota</taxon>
        <taxon>Actinomycetes</taxon>
        <taxon>Propionibacteriales</taxon>
        <taxon>Kribbellaceae</taxon>
        <taxon>Kribbella</taxon>
    </lineage>
</organism>
<evidence type="ECO:0000256" key="2">
    <source>
        <dbReference type="SAM" id="SignalP"/>
    </source>
</evidence>
<evidence type="ECO:0000256" key="1">
    <source>
        <dbReference type="SAM" id="MobiDB-lite"/>
    </source>
</evidence>
<feature type="compositionally biased region" description="Pro residues" evidence="1">
    <location>
        <begin position="30"/>
        <end position="40"/>
    </location>
</feature>
<protein>
    <recommendedName>
        <fullName evidence="3">DUF4185 domain-containing protein</fullName>
    </recommendedName>
</protein>
<comment type="caution">
    <text evidence="4">The sequence shown here is derived from an EMBL/GenBank/DDBJ whole genome shotgun (WGS) entry which is preliminary data.</text>
</comment>
<feature type="signal peptide" evidence="2">
    <location>
        <begin position="1"/>
        <end position="25"/>
    </location>
</feature>
<keyword evidence="2" id="KW-0732">Signal</keyword>
<reference evidence="4 5" key="1">
    <citation type="submission" date="2021-03" db="EMBL/GenBank/DDBJ databases">
        <title>Sequencing the genomes of 1000 actinobacteria strains.</title>
        <authorList>
            <person name="Klenk H.-P."/>
        </authorList>
    </citation>
    <scope>NUCLEOTIDE SEQUENCE [LARGE SCALE GENOMIC DNA]</scope>
    <source>
        <strain evidence="4 5">DSM 18824</strain>
    </source>
</reference>
<dbReference type="Pfam" id="PF13810">
    <property type="entry name" value="DUF4185"/>
    <property type="match status" value="1"/>
</dbReference>
<dbReference type="Proteomes" id="UP000755585">
    <property type="component" value="Unassembled WGS sequence"/>
</dbReference>
<name>A0ABS4UFJ4_9ACTN</name>
<dbReference type="RefSeq" id="WP_209693401.1">
    <property type="nucleotide sequence ID" value="NZ_BAAAVU010000011.1"/>
</dbReference>
<evidence type="ECO:0000313" key="4">
    <source>
        <dbReference type="EMBL" id="MBP2350334.1"/>
    </source>
</evidence>
<evidence type="ECO:0000259" key="3">
    <source>
        <dbReference type="Pfam" id="PF13810"/>
    </source>
</evidence>
<sequence>MRQPRIPLVLAALLAATALSVPAAAAPALPPPVQPGPAQPGPAQSGPAQAGPAEPGPAQSRQARHRSSNLVVESATELGPITQNPHNAARDNGQSVRYGNQSVWFFDDTILKNPDGFLTSTAATTSDLDASDNITLTSANPLDEHSTGVPPEFVPFSAAELAFQQQHASTDCTNSTDEYCGTVFAHWPGPAVVDQARHRILVSYGKLCRGGRVGTPCESGFVGQAQGTGLVSVDMNSRTITRLAATNRPADIPSPEGADNTLFFPPGQDWGGQAMVLAGNTLYGYGKCTLDGCAVAKVPVAQVTDISQWRFYIGADGNGNPQWSTDPSKTVQVKANGAAGSTVYWDSAFGAYVNTFMQFQSQDVQYQTAPNPWGPWSTPTKLFTAAKTSGIEYAAFAHPEYTSADGLTKYYTYYTSSTGAQMLVKVRFAKGS</sequence>
<proteinExistence type="predicted"/>
<accession>A0ABS4UFJ4</accession>
<gene>
    <name evidence="4" type="ORF">JOF29_001417</name>
</gene>
<feature type="compositionally biased region" description="Low complexity" evidence="1">
    <location>
        <begin position="41"/>
        <end position="60"/>
    </location>
</feature>
<dbReference type="EMBL" id="JAGINT010000001">
    <property type="protein sequence ID" value="MBP2350334.1"/>
    <property type="molecule type" value="Genomic_DNA"/>
</dbReference>
<dbReference type="InterPro" id="IPR025442">
    <property type="entry name" value="DUF4185"/>
</dbReference>
<feature type="chain" id="PRO_5045481699" description="DUF4185 domain-containing protein" evidence="2">
    <location>
        <begin position="26"/>
        <end position="432"/>
    </location>
</feature>
<evidence type="ECO:0000313" key="5">
    <source>
        <dbReference type="Proteomes" id="UP000755585"/>
    </source>
</evidence>
<feature type="region of interest" description="Disordered" evidence="1">
    <location>
        <begin position="30"/>
        <end position="71"/>
    </location>
</feature>
<feature type="domain" description="DUF4185" evidence="3">
    <location>
        <begin position="265"/>
        <end position="407"/>
    </location>
</feature>